<organism evidence="1 2">
    <name type="scientific">Prorocentrum cordatum</name>
    <dbReference type="NCBI Taxonomy" id="2364126"/>
    <lineage>
        <taxon>Eukaryota</taxon>
        <taxon>Sar</taxon>
        <taxon>Alveolata</taxon>
        <taxon>Dinophyceae</taxon>
        <taxon>Prorocentrales</taxon>
        <taxon>Prorocentraceae</taxon>
        <taxon>Prorocentrum</taxon>
    </lineage>
</organism>
<evidence type="ECO:0008006" key="3">
    <source>
        <dbReference type="Google" id="ProtNLM"/>
    </source>
</evidence>
<dbReference type="Gene3D" id="3.40.50.1820">
    <property type="entry name" value="alpha/beta hydrolase"/>
    <property type="match status" value="1"/>
</dbReference>
<proteinExistence type="predicted"/>
<accession>A0ABN9X7D5</accession>
<dbReference type="SUPFAM" id="SSF53474">
    <property type="entry name" value="alpha/beta-Hydrolases"/>
    <property type="match status" value="1"/>
</dbReference>
<dbReference type="InterPro" id="IPR029058">
    <property type="entry name" value="AB_hydrolase_fold"/>
</dbReference>
<dbReference type="Proteomes" id="UP001189429">
    <property type="component" value="Unassembled WGS sequence"/>
</dbReference>
<evidence type="ECO:0000313" key="1">
    <source>
        <dbReference type="EMBL" id="CAK0895344.1"/>
    </source>
</evidence>
<protein>
    <recommendedName>
        <fullName evidence="3">Phospholipase/carboxylesterase/thioesterase domain-containing protein</fullName>
    </recommendedName>
</protein>
<keyword evidence="2" id="KW-1185">Reference proteome</keyword>
<gene>
    <name evidence="1" type="ORF">PCOR1329_LOCUS74117</name>
</gene>
<evidence type="ECO:0000313" key="2">
    <source>
        <dbReference type="Proteomes" id="UP001189429"/>
    </source>
</evidence>
<comment type="caution">
    <text evidence="1">The sequence shown here is derived from an EMBL/GenBank/DDBJ whole genome shotgun (WGS) entry which is preliminary data.</text>
</comment>
<dbReference type="EMBL" id="CAUYUJ010020026">
    <property type="protein sequence ID" value="CAK0895344.1"/>
    <property type="molecule type" value="Genomic_DNA"/>
</dbReference>
<name>A0ABN9X7D5_9DINO</name>
<reference evidence="1" key="1">
    <citation type="submission" date="2023-10" db="EMBL/GenBank/DDBJ databases">
        <authorList>
            <person name="Chen Y."/>
            <person name="Shah S."/>
            <person name="Dougan E. K."/>
            <person name="Thang M."/>
            <person name="Chan C."/>
        </authorList>
    </citation>
    <scope>NUCLEOTIDE SEQUENCE [LARGE SCALE GENOMIC DNA]</scope>
</reference>
<sequence length="379" mass="40523">MICGCSQPAANEQEVLISLDEVAAQDDGATGARKMTGVYIAVPETEAGEALSSGLSLTGAAFDVAFDLGDPRIRNARRKGFVVLEVKGVDVDVIGRELLAEYVLAESLSVAREHCKYGERCNNFDAVHREQFLHPDEGKPQVLREASSRDEPATELLSAVQARGARGPGTLPFARIVPKGKVARWDDAENTGALPTVLAISGEEQLHVSAFFRSWRAEAAGWQVAVPLRPKMGTPYLFDPAGVELVVGFMRELLADRDLKLLPSGVESGGLHLVGCSNGAAAALAAAVAAPELVLSLSLVAGFIPDELKDVSPLRGVQGIQMYVGSKDTTHLQSLTELKSWLDASGIPSELTVVEGASHGNISRMRKQHRQNFPVRADR</sequence>